<sequence length="50" mass="5701">MLSNVEKDKLETLINAANKGDQQAITYLQKLFGYVNEFEAVNQKERIVSV</sequence>
<reference evidence="2" key="1">
    <citation type="submission" date="2014-01" db="EMBL/GenBank/DDBJ databases">
        <title>Complete genome sequence of novel bacteriophage BMBTP3 with a mosaic organization.</title>
        <authorList>
            <person name="Zhu L."/>
            <person name="Wang Y."/>
            <person name="Sun M."/>
        </authorList>
    </citation>
    <scope>NUCLEOTIDE SEQUENCE [LARGE SCALE GENOMIC DNA]</scope>
</reference>
<organism evidence="1 2">
    <name type="scientific">Bacillus phage vB_BtS_BMBtp3</name>
    <dbReference type="NCBI Taxonomy" id="1445809"/>
    <lineage>
        <taxon>Viruses</taxon>
        <taxon>Duplodnaviria</taxon>
        <taxon>Heunggongvirae</taxon>
        <taxon>Uroviricota</taxon>
        <taxon>Caudoviricetes</taxon>
        <taxon>Waukeshavirus</taxon>
        <taxon>Waukeshavirus BMBtp3</taxon>
    </lineage>
</organism>
<gene>
    <name evidence="1" type="ORF">BMBtpLA_39</name>
</gene>
<name>A0A0A7AQZ6_9CAUD</name>
<dbReference type="Proteomes" id="UP000031093">
    <property type="component" value="Segment"/>
</dbReference>
<accession>A0A0A7AQZ6</accession>
<evidence type="ECO:0000313" key="1">
    <source>
        <dbReference type="EMBL" id="AHJ86748.1"/>
    </source>
</evidence>
<dbReference type="EMBL" id="KJ024807">
    <property type="protein sequence ID" value="AHJ86748.1"/>
    <property type="molecule type" value="Genomic_DNA"/>
</dbReference>
<dbReference type="GeneID" id="26613709"/>
<dbReference type="KEGG" id="vg:26613709"/>
<proteinExistence type="predicted"/>
<keyword evidence="2" id="KW-1185">Reference proteome</keyword>
<protein>
    <submittedName>
        <fullName evidence="1">Uncharacterized protein</fullName>
    </submittedName>
</protein>
<evidence type="ECO:0000313" key="2">
    <source>
        <dbReference type="Proteomes" id="UP000031093"/>
    </source>
</evidence>
<dbReference type="RefSeq" id="YP_009194017.1">
    <property type="nucleotide sequence ID" value="NC_028748.2"/>
</dbReference>